<comment type="caution">
    <text evidence="2">The sequence shown here is derived from an EMBL/GenBank/DDBJ whole genome shotgun (WGS) entry which is preliminary data.</text>
</comment>
<organism evidence="2 3">
    <name type="scientific">Periconia digitata</name>
    <dbReference type="NCBI Taxonomy" id="1303443"/>
    <lineage>
        <taxon>Eukaryota</taxon>
        <taxon>Fungi</taxon>
        <taxon>Dikarya</taxon>
        <taxon>Ascomycota</taxon>
        <taxon>Pezizomycotina</taxon>
        <taxon>Dothideomycetes</taxon>
        <taxon>Pleosporomycetidae</taxon>
        <taxon>Pleosporales</taxon>
        <taxon>Massarineae</taxon>
        <taxon>Periconiaceae</taxon>
        <taxon>Periconia</taxon>
    </lineage>
</organism>
<reference evidence="2" key="1">
    <citation type="submission" date="2023-01" db="EMBL/GenBank/DDBJ databases">
        <authorList>
            <person name="Van Ghelder C."/>
            <person name="Rancurel C."/>
        </authorList>
    </citation>
    <scope>NUCLEOTIDE SEQUENCE</scope>
    <source>
        <strain evidence="2">CNCM I-4278</strain>
    </source>
</reference>
<feature type="region of interest" description="Disordered" evidence="1">
    <location>
        <begin position="77"/>
        <end position="127"/>
    </location>
</feature>
<dbReference type="AlphaFoldDB" id="A0A9W4XNA4"/>
<evidence type="ECO:0000256" key="1">
    <source>
        <dbReference type="SAM" id="MobiDB-lite"/>
    </source>
</evidence>
<sequence length="127" mass="14283">MVGMADLVLIRWMRSDPHGFIINVQTKNKVVVPHSYEKTSAARATISSIITTDNQHPPQIHVEEPQSQTTVLRQLKTIHQPHRTRKVRRPSESSHLPIHTPQEARASRSTESPCTPPHLSNPHSSIA</sequence>
<keyword evidence="3" id="KW-1185">Reference proteome</keyword>
<dbReference type="EMBL" id="CAOQHR010000002">
    <property type="protein sequence ID" value="CAI6331025.1"/>
    <property type="molecule type" value="Genomic_DNA"/>
</dbReference>
<evidence type="ECO:0000313" key="3">
    <source>
        <dbReference type="Proteomes" id="UP001152607"/>
    </source>
</evidence>
<gene>
    <name evidence="2" type="ORF">PDIGIT_LOCUS4369</name>
</gene>
<protein>
    <submittedName>
        <fullName evidence="2">Uncharacterized protein</fullName>
    </submittedName>
</protein>
<proteinExistence type="predicted"/>
<evidence type="ECO:0000313" key="2">
    <source>
        <dbReference type="EMBL" id="CAI6331025.1"/>
    </source>
</evidence>
<feature type="compositionally biased region" description="Basic residues" evidence="1">
    <location>
        <begin position="79"/>
        <end position="88"/>
    </location>
</feature>
<name>A0A9W4XNA4_9PLEO</name>
<accession>A0A9W4XNA4</accession>
<dbReference type="Proteomes" id="UP001152607">
    <property type="component" value="Unassembled WGS sequence"/>
</dbReference>